<reference evidence="2 3" key="2">
    <citation type="journal article" date="2020" name="Cell Rep.">
        <title>Acquisition and Adaptation of Ultra-small Parasitic Reduced Genome Bacteria to Mammalian Hosts.</title>
        <authorList>
            <person name="McLean J.S."/>
            <person name="Bor B."/>
            <person name="Kerns K.A."/>
            <person name="Liu Q."/>
            <person name="To T.T."/>
            <person name="Solden L."/>
            <person name="Hendrickson E.L."/>
            <person name="Wrighton K."/>
            <person name="Shi W."/>
            <person name="He X."/>
        </authorList>
    </citation>
    <scope>NUCLEOTIDE SEQUENCE [LARGE SCALE GENOMIC DNA]</scope>
    <source>
        <strain evidence="2 3">TM7_CMJM_G6_1_HOT_870</strain>
    </source>
</reference>
<evidence type="ECO:0000313" key="3">
    <source>
        <dbReference type="Proteomes" id="UP001190925"/>
    </source>
</evidence>
<feature type="transmembrane region" description="Helical" evidence="1">
    <location>
        <begin position="43"/>
        <end position="63"/>
    </location>
</feature>
<keyword evidence="3" id="KW-1185">Reference proteome</keyword>
<keyword evidence="1" id="KW-0812">Transmembrane</keyword>
<keyword evidence="1" id="KW-1133">Transmembrane helix</keyword>
<reference evidence="2 3" key="1">
    <citation type="journal article" date="2018" name="bioRxiv">
        <title>Evidence of independent acquisition and adaption of ultra-small bacteria to human hosts across the highly diverse yet reduced genomes of the phylum Saccharibacteria.</title>
        <authorList>
            <person name="McLean J.S."/>
            <person name="Bor B."/>
            <person name="To T.T."/>
            <person name="Liu Q."/>
            <person name="Kearns K.A."/>
            <person name="Solden L.M."/>
            <person name="Wrighton K.C."/>
            <person name="He X."/>
            <person name="Shi W."/>
        </authorList>
    </citation>
    <scope>NUCLEOTIDE SEQUENCE [LARGE SCALE GENOMIC DNA]</scope>
    <source>
        <strain evidence="2 3">TM7_CMJM_G6_1_HOT_870</strain>
    </source>
</reference>
<sequence length="118" mass="13543">MFTVLLATFVLGGFLITIFEYFRVKSLENPEILQNKIKSHRRALNIFAGIFLFISIATVFISLNSINFAMGGTWLGGLIATPFAYVIIYNLSFIIFAKLKDIRLKLQELEMLKRSNRF</sequence>
<dbReference type="Proteomes" id="UP001190925">
    <property type="component" value="Unassembled WGS sequence"/>
</dbReference>
<evidence type="ECO:0000256" key="1">
    <source>
        <dbReference type="SAM" id="Phobius"/>
    </source>
</evidence>
<dbReference type="EMBL" id="PRLK01000002">
    <property type="protein sequence ID" value="RYC72828.1"/>
    <property type="molecule type" value="Genomic_DNA"/>
</dbReference>
<accession>A0ABY0FIT1</accession>
<organism evidence="2 3">
    <name type="scientific">Candidatus Nanogingivalis gingivitcus</name>
    <dbReference type="NCBI Taxonomy" id="2171992"/>
    <lineage>
        <taxon>Bacteria</taxon>
        <taxon>Candidatus Saccharimonadota</taxon>
        <taxon>Candidatus Nanosyncoccalia</taxon>
        <taxon>Candidatus Nanogingivales</taxon>
        <taxon>Candidatus Nanogingivalaceae</taxon>
        <taxon>Candidatus Nanogingivalis</taxon>
    </lineage>
</organism>
<keyword evidence="1" id="KW-0472">Membrane</keyword>
<comment type="caution">
    <text evidence="2">The sequence shown here is derived from an EMBL/GenBank/DDBJ whole genome shotgun (WGS) entry which is preliminary data.</text>
</comment>
<protein>
    <submittedName>
        <fullName evidence="2">Uncharacterized protein</fullName>
    </submittedName>
</protein>
<proteinExistence type="predicted"/>
<evidence type="ECO:0000313" key="2">
    <source>
        <dbReference type="EMBL" id="RYC72828.1"/>
    </source>
</evidence>
<feature type="transmembrane region" description="Helical" evidence="1">
    <location>
        <begin position="6"/>
        <end position="22"/>
    </location>
</feature>
<gene>
    <name evidence="2" type="ORF">G6CMJM_00163</name>
</gene>
<feature type="transmembrane region" description="Helical" evidence="1">
    <location>
        <begin position="75"/>
        <end position="97"/>
    </location>
</feature>
<name>A0ABY0FIT1_9BACT</name>